<dbReference type="EMBL" id="JBHSQJ010000074">
    <property type="protein sequence ID" value="MFC5909147.1"/>
    <property type="molecule type" value="Genomic_DNA"/>
</dbReference>
<dbReference type="InterPro" id="IPR004176">
    <property type="entry name" value="Clp_R_N"/>
</dbReference>
<reference evidence="4" key="1">
    <citation type="journal article" date="2019" name="Int. J. Syst. Evol. Microbiol.">
        <title>The Global Catalogue of Microorganisms (GCM) 10K type strain sequencing project: providing services to taxonomists for standard genome sequencing and annotation.</title>
        <authorList>
            <consortium name="The Broad Institute Genomics Platform"/>
            <consortium name="The Broad Institute Genome Sequencing Center for Infectious Disease"/>
            <person name="Wu L."/>
            <person name="Ma J."/>
        </authorList>
    </citation>
    <scope>NUCLEOTIDE SEQUENCE [LARGE SCALE GENOMIC DNA]</scope>
    <source>
        <strain evidence="4">JCM 4816</strain>
    </source>
</reference>
<comment type="caution">
    <text evidence="3">The sequence shown here is derived from an EMBL/GenBank/DDBJ whole genome shotgun (WGS) entry which is preliminary data.</text>
</comment>
<dbReference type="GO" id="GO:0006508">
    <property type="term" value="P:proteolysis"/>
    <property type="evidence" value="ECO:0007669"/>
    <property type="project" value="UniProtKB-KW"/>
</dbReference>
<evidence type="ECO:0000313" key="4">
    <source>
        <dbReference type="Proteomes" id="UP001596174"/>
    </source>
</evidence>
<dbReference type="InterPro" id="IPR036628">
    <property type="entry name" value="Clp_N_dom_sf"/>
</dbReference>
<evidence type="ECO:0000256" key="1">
    <source>
        <dbReference type="PROSITE-ProRule" id="PRU01251"/>
    </source>
</evidence>
<dbReference type="PANTHER" id="PTHR47016:SF5">
    <property type="entry name" value="CLP DOMAIN SUPERFAMILY PROTEIN"/>
    <property type="match status" value="1"/>
</dbReference>
<dbReference type="SUPFAM" id="SSF81923">
    <property type="entry name" value="Double Clp-N motif"/>
    <property type="match status" value="1"/>
</dbReference>
<evidence type="ECO:0000259" key="2">
    <source>
        <dbReference type="PROSITE" id="PS51903"/>
    </source>
</evidence>
<dbReference type="RefSeq" id="WP_380584690.1">
    <property type="nucleotide sequence ID" value="NZ_JBHSQJ010000074.1"/>
</dbReference>
<protein>
    <submittedName>
        <fullName evidence="3">Clp protease N-terminal domain-containing protein</fullName>
    </submittedName>
</protein>
<dbReference type="Pfam" id="PF02861">
    <property type="entry name" value="Clp_N"/>
    <property type="match status" value="1"/>
</dbReference>
<name>A0ABW1G4P4_9ACTN</name>
<dbReference type="GO" id="GO:0008233">
    <property type="term" value="F:peptidase activity"/>
    <property type="evidence" value="ECO:0007669"/>
    <property type="project" value="UniProtKB-KW"/>
</dbReference>
<gene>
    <name evidence="3" type="ORF">ACFP3V_18230</name>
</gene>
<dbReference type="PANTHER" id="PTHR47016">
    <property type="entry name" value="ATP-DEPENDENT CLP PROTEASE ATP-BINDING SUBUNIT CLPT1, CHLOROPLASTIC"/>
    <property type="match status" value="1"/>
</dbReference>
<dbReference type="Gene3D" id="1.10.1780.10">
    <property type="entry name" value="Clp, N-terminal domain"/>
    <property type="match status" value="1"/>
</dbReference>
<dbReference type="Proteomes" id="UP001596174">
    <property type="component" value="Unassembled WGS sequence"/>
</dbReference>
<dbReference type="InterPro" id="IPR044217">
    <property type="entry name" value="CLPT1/2"/>
</dbReference>
<keyword evidence="3" id="KW-0378">Hydrolase</keyword>
<organism evidence="3 4">
    <name type="scientific">Streptacidiphilus monticola</name>
    <dbReference type="NCBI Taxonomy" id="2161674"/>
    <lineage>
        <taxon>Bacteria</taxon>
        <taxon>Bacillati</taxon>
        <taxon>Actinomycetota</taxon>
        <taxon>Actinomycetes</taxon>
        <taxon>Kitasatosporales</taxon>
        <taxon>Streptomycetaceae</taxon>
        <taxon>Streptacidiphilus</taxon>
    </lineage>
</organism>
<accession>A0ABW1G4P4</accession>
<dbReference type="PROSITE" id="PS51903">
    <property type="entry name" value="CLP_R"/>
    <property type="match status" value="1"/>
</dbReference>
<proteinExistence type="predicted"/>
<keyword evidence="4" id="KW-1185">Reference proteome</keyword>
<keyword evidence="3" id="KW-0645">Protease</keyword>
<sequence length="239" mass="26021">MSPLNISLSELIARLDEELPDADHLERISEAQLRAQTLSDLGDQLVGHYVGKAKQAGASWSEIGEAIGVSKQAAQQRHAPNVFERFTDLNRHGIVLAQEAARTHKHDSIGTEHLLLGLLGEPRGLAYEVLVAKAGSAERVRHAVEQAMPPGGRKALRGHIPFRAESKEAIEQASRAGLDLGHDWVGTEHMLLGLMRVEESVAAGILRGLGFTPDGLRETVTTEIARRFPGSDREEHRAP</sequence>
<feature type="domain" description="Clp R" evidence="2">
    <location>
        <begin position="83"/>
        <end position="227"/>
    </location>
</feature>
<evidence type="ECO:0000313" key="3">
    <source>
        <dbReference type="EMBL" id="MFC5909147.1"/>
    </source>
</evidence>
<keyword evidence="1" id="KW-0677">Repeat</keyword>